<feature type="compositionally biased region" description="Acidic residues" evidence="1">
    <location>
        <begin position="131"/>
        <end position="140"/>
    </location>
</feature>
<gene>
    <name evidence="3" type="ORF">C1645_744386</name>
</gene>
<feature type="compositionally biased region" description="Basic and acidic residues" evidence="1">
    <location>
        <begin position="120"/>
        <end position="130"/>
    </location>
</feature>
<organism evidence="3 4">
    <name type="scientific">Glomus cerebriforme</name>
    <dbReference type="NCBI Taxonomy" id="658196"/>
    <lineage>
        <taxon>Eukaryota</taxon>
        <taxon>Fungi</taxon>
        <taxon>Fungi incertae sedis</taxon>
        <taxon>Mucoromycota</taxon>
        <taxon>Glomeromycotina</taxon>
        <taxon>Glomeromycetes</taxon>
        <taxon>Glomerales</taxon>
        <taxon>Glomeraceae</taxon>
        <taxon>Glomus</taxon>
    </lineage>
</organism>
<name>A0A397S806_9GLOM</name>
<comment type="caution">
    <text evidence="3">The sequence shown here is derived from an EMBL/GenBank/DDBJ whole genome shotgun (WGS) entry which is preliminary data.</text>
</comment>
<reference evidence="3 4" key="1">
    <citation type="submission" date="2018-06" db="EMBL/GenBank/DDBJ databases">
        <title>Comparative genomics reveals the genomic features of Rhizophagus irregularis, R. cerebriforme, R. diaphanum and Gigaspora rosea, and their symbiotic lifestyle signature.</title>
        <authorList>
            <person name="Morin E."/>
            <person name="San Clemente H."/>
            <person name="Chen E.C.H."/>
            <person name="De La Providencia I."/>
            <person name="Hainaut M."/>
            <person name="Kuo A."/>
            <person name="Kohler A."/>
            <person name="Murat C."/>
            <person name="Tang N."/>
            <person name="Roy S."/>
            <person name="Loubradou J."/>
            <person name="Henrissat B."/>
            <person name="Grigoriev I.V."/>
            <person name="Corradi N."/>
            <person name="Roux C."/>
            <person name="Martin F.M."/>
        </authorList>
    </citation>
    <scope>NUCLEOTIDE SEQUENCE [LARGE SCALE GENOMIC DNA]</scope>
    <source>
        <strain evidence="3 4">DAOM 227022</strain>
    </source>
</reference>
<keyword evidence="2" id="KW-1133">Transmembrane helix</keyword>
<accession>A0A397S806</accession>
<evidence type="ECO:0000313" key="4">
    <source>
        <dbReference type="Proteomes" id="UP000265703"/>
    </source>
</evidence>
<keyword evidence="2" id="KW-0812">Transmembrane</keyword>
<protein>
    <submittedName>
        <fullName evidence="3">Uncharacterized protein</fullName>
    </submittedName>
</protein>
<sequence length="160" mass="18313">MITCCELALAIALGAFLLILALLAMFFNYNLKLDARTVKLEKKNGKEQAQITQKKPHLLGNSSDPDYQQEISETVANLKEEKKELETQLSQALAIQQANEQKLNELTNLTKTNSALEQEVERLKSERETSEELEELEAERDELRKEKNQLEQELLAINNR</sequence>
<keyword evidence="4" id="KW-1185">Reference proteome</keyword>
<keyword evidence="2" id="KW-0472">Membrane</keyword>
<evidence type="ECO:0000256" key="1">
    <source>
        <dbReference type="SAM" id="MobiDB-lite"/>
    </source>
</evidence>
<feature type="transmembrane region" description="Helical" evidence="2">
    <location>
        <begin position="7"/>
        <end position="29"/>
    </location>
</feature>
<proteinExistence type="predicted"/>
<dbReference type="EMBL" id="QKYT01000769">
    <property type="protein sequence ID" value="RIA81612.1"/>
    <property type="molecule type" value="Genomic_DNA"/>
</dbReference>
<evidence type="ECO:0000256" key="2">
    <source>
        <dbReference type="SAM" id="Phobius"/>
    </source>
</evidence>
<dbReference type="Proteomes" id="UP000265703">
    <property type="component" value="Unassembled WGS sequence"/>
</dbReference>
<dbReference type="AlphaFoldDB" id="A0A397S806"/>
<feature type="region of interest" description="Disordered" evidence="1">
    <location>
        <begin position="45"/>
        <end position="66"/>
    </location>
</feature>
<evidence type="ECO:0000313" key="3">
    <source>
        <dbReference type="EMBL" id="RIA81612.1"/>
    </source>
</evidence>
<feature type="region of interest" description="Disordered" evidence="1">
    <location>
        <begin position="120"/>
        <end position="140"/>
    </location>
</feature>